<dbReference type="InterPro" id="IPR009003">
    <property type="entry name" value="Peptidase_S1_PA"/>
</dbReference>
<evidence type="ECO:0000256" key="3">
    <source>
        <dbReference type="ARBA" id="ARBA00022801"/>
    </source>
</evidence>
<dbReference type="SUPFAM" id="SSF50156">
    <property type="entry name" value="PDZ domain-like"/>
    <property type="match status" value="1"/>
</dbReference>
<dbReference type="PANTHER" id="PTHR45980:SF18">
    <property type="entry name" value="PROTEASE DO-LIKE 9"/>
    <property type="match status" value="1"/>
</dbReference>
<dbReference type="InterPro" id="IPR001940">
    <property type="entry name" value="Peptidase_S1C"/>
</dbReference>
<keyword evidence="4" id="KW-0720">Serine protease</keyword>
<protein>
    <submittedName>
        <fullName evidence="5">Protease Do-like 9</fullName>
    </submittedName>
</protein>
<dbReference type="Gene3D" id="2.40.10.120">
    <property type="match status" value="1"/>
</dbReference>
<dbReference type="Gene3D" id="2.30.42.10">
    <property type="match status" value="1"/>
</dbReference>
<dbReference type="PRINTS" id="PR00834">
    <property type="entry name" value="PROTEASES2C"/>
</dbReference>
<name>A0A1Q9CA13_SYMMI</name>
<reference evidence="5 6" key="1">
    <citation type="submission" date="2016-02" db="EMBL/GenBank/DDBJ databases">
        <title>Genome analysis of coral dinoflagellate symbionts highlights evolutionary adaptations to a symbiotic lifestyle.</title>
        <authorList>
            <person name="Aranda M."/>
            <person name="Li Y."/>
            <person name="Liew Y.J."/>
            <person name="Baumgarten S."/>
            <person name="Simakov O."/>
            <person name="Wilson M."/>
            <person name="Piel J."/>
            <person name="Ashoor H."/>
            <person name="Bougouffa S."/>
            <person name="Bajic V.B."/>
            <person name="Ryu T."/>
            <person name="Ravasi T."/>
            <person name="Bayer T."/>
            <person name="Micklem G."/>
            <person name="Kim H."/>
            <person name="Bhak J."/>
            <person name="Lajeunesse T.C."/>
            <person name="Voolstra C.R."/>
        </authorList>
    </citation>
    <scope>NUCLEOTIDE SEQUENCE [LARGE SCALE GENOMIC DNA]</scope>
    <source>
        <strain evidence="5 6">CCMP2467</strain>
    </source>
</reference>
<comment type="similarity">
    <text evidence="1">Belongs to the peptidase S1C family.</text>
</comment>
<dbReference type="Pfam" id="PF17815">
    <property type="entry name" value="PDZ_3"/>
    <property type="match status" value="1"/>
</dbReference>
<keyword evidence="6" id="KW-1185">Reference proteome</keyword>
<evidence type="ECO:0000256" key="1">
    <source>
        <dbReference type="ARBA" id="ARBA00010541"/>
    </source>
</evidence>
<dbReference type="OMA" id="HCEPNYS"/>
<accession>A0A1Q9CA13</accession>
<dbReference type="Gene3D" id="3.20.190.20">
    <property type="match status" value="1"/>
</dbReference>
<dbReference type="Pfam" id="PF13365">
    <property type="entry name" value="Trypsin_2"/>
    <property type="match status" value="1"/>
</dbReference>
<comment type="caution">
    <text evidence="5">The sequence shown here is derived from an EMBL/GenBank/DDBJ whole genome shotgun (WGS) entry which is preliminary data.</text>
</comment>
<dbReference type="GO" id="GO:0006508">
    <property type="term" value="P:proteolysis"/>
    <property type="evidence" value="ECO:0007669"/>
    <property type="project" value="UniProtKB-KW"/>
</dbReference>
<evidence type="ECO:0000313" key="5">
    <source>
        <dbReference type="EMBL" id="OLP79761.1"/>
    </source>
</evidence>
<dbReference type="PANTHER" id="PTHR45980">
    <property type="match status" value="1"/>
</dbReference>
<dbReference type="GO" id="GO:0004252">
    <property type="term" value="F:serine-type endopeptidase activity"/>
    <property type="evidence" value="ECO:0007669"/>
    <property type="project" value="InterPro"/>
</dbReference>
<evidence type="ECO:0000313" key="6">
    <source>
        <dbReference type="Proteomes" id="UP000186817"/>
    </source>
</evidence>
<dbReference type="Proteomes" id="UP000186817">
    <property type="component" value="Unassembled WGS sequence"/>
</dbReference>
<dbReference type="SUPFAM" id="SSF50494">
    <property type="entry name" value="Trypsin-like serine proteases"/>
    <property type="match status" value="1"/>
</dbReference>
<evidence type="ECO:0000256" key="2">
    <source>
        <dbReference type="ARBA" id="ARBA00022670"/>
    </source>
</evidence>
<sequence length="614" mass="67713">MRRCTRHAFHVAPLSQRACPAGAWRSRDFSSSGATARSLRRSLRAPPKPGRPSRAVGRSSSLNAVFKVLSTHCEPYYTMPWSTSPQTTAAASALALEVDGQRYLVTNAHAVHHASLLELQKPSDDLKCLARVICQGPDCDLALLELVEQVPDFWANVEPLSLSEDICHLNDRVRVCGFPVGGENISITEGIVSRVEMQPYRHGLGSLLAIQIDAAINPGNSGGPALDAQGRCVGVAFQSLQDADNIGYLIPAEVLRHFLSGYRRCGGYAGFGHHGFAWQPLDNRALREAVLRENGTNNGDIPGGVLVKRIEPTSPASELLRERDVLLSIAGRSISTGGTVHFRRGERIAFPYVTSQKCPHDTVECEVLRDSKVHQWHLKLGWPSPLVPMHPLQPPAYLIFGGLVFVPLSEPYLRSEWGELFEERAPVCLAEPWLRNIPRFEEEEVVVLSCVFASALTAGLTHFVNRRLHRCNGEQVRNLLHLASLLDAATASTIWFELDDDDVIALPTELARATTRLVLETHLIPAERSLPALEEQGRNGCEHEAAVKLSKFMSVFGLVLSQLSYHGIGITSTQNQFAGTVKPWPSLRFCDLLQCWTCARHLFHSLGDDDWSLV</sequence>
<gene>
    <name evidence="5" type="primary">DEGP9</name>
    <name evidence="5" type="ORF">AK812_SmicGene39910</name>
</gene>
<dbReference type="InterPro" id="IPR041517">
    <property type="entry name" value="DEGP_PDZ"/>
</dbReference>
<keyword evidence="3" id="KW-0378">Hydrolase</keyword>
<organism evidence="5 6">
    <name type="scientific">Symbiodinium microadriaticum</name>
    <name type="common">Dinoflagellate</name>
    <name type="synonym">Zooxanthella microadriatica</name>
    <dbReference type="NCBI Taxonomy" id="2951"/>
    <lineage>
        <taxon>Eukaryota</taxon>
        <taxon>Sar</taxon>
        <taxon>Alveolata</taxon>
        <taxon>Dinophyceae</taxon>
        <taxon>Suessiales</taxon>
        <taxon>Symbiodiniaceae</taxon>
        <taxon>Symbiodinium</taxon>
    </lineage>
</organism>
<evidence type="ECO:0000256" key="4">
    <source>
        <dbReference type="ARBA" id="ARBA00022825"/>
    </source>
</evidence>
<dbReference type="OrthoDB" id="4217619at2759"/>
<keyword evidence="2 5" id="KW-0645">Protease</keyword>
<dbReference type="InterPro" id="IPR036034">
    <property type="entry name" value="PDZ_sf"/>
</dbReference>
<proteinExistence type="inferred from homology"/>
<dbReference type="EMBL" id="LSRX01001449">
    <property type="protein sequence ID" value="OLP79761.1"/>
    <property type="molecule type" value="Genomic_DNA"/>
</dbReference>
<dbReference type="AlphaFoldDB" id="A0A1Q9CA13"/>
<dbReference type="InterPro" id="IPR046449">
    <property type="entry name" value="DEGP_PDZ_sf"/>
</dbReference>